<evidence type="ECO:0000313" key="3">
    <source>
        <dbReference type="WBParaSite" id="PSU_v2.g12025.t1"/>
    </source>
</evidence>
<dbReference type="GO" id="GO:0005886">
    <property type="term" value="C:plasma membrane"/>
    <property type="evidence" value="ECO:0007669"/>
    <property type="project" value="TreeGrafter"/>
</dbReference>
<dbReference type="AlphaFoldDB" id="A0A914XYJ1"/>
<dbReference type="Gene3D" id="1.10.510.10">
    <property type="entry name" value="Transferase(Phosphotransferase) domain 1"/>
    <property type="match status" value="1"/>
</dbReference>
<dbReference type="SUPFAM" id="SSF56112">
    <property type="entry name" value="Protein kinase-like (PK-like)"/>
    <property type="match status" value="1"/>
</dbReference>
<protein>
    <submittedName>
        <fullName evidence="3">Protein kinase domain-containing protein</fullName>
    </submittedName>
</protein>
<name>A0A914XYJ1_9BILA</name>
<dbReference type="Proteomes" id="UP000887577">
    <property type="component" value="Unplaced"/>
</dbReference>
<evidence type="ECO:0000259" key="1">
    <source>
        <dbReference type="PROSITE" id="PS50011"/>
    </source>
</evidence>
<dbReference type="Pfam" id="PF07714">
    <property type="entry name" value="PK_Tyr_Ser-Thr"/>
    <property type="match status" value="1"/>
</dbReference>
<dbReference type="GO" id="GO:0007169">
    <property type="term" value="P:cell surface receptor protein tyrosine kinase signaling pathway"/>
    <property type="evidence" value="ECO:0007669"/>
    <property type="project" value="TreeGrafter"/>
</dbReference>
<feature type="domain" description="Protein kinase" evidence="1">
    <location>
        <begin position="1"/>
        <end position="106"/>
    </location>
</feature>
<dbReference type="InterPro" id="IPR001245">
    <property type="entry name" value="Ser-Thr/Tyr_kinase_cat_dom"/>
</dbReference>
<dbReference type="PANTHER" id="PTHR24416:SF611">
    <property type="entry name" value="TYROSINE-PROTEIN KINASE TRANSMEMBRANE RECEPTOR ROR"/>
    <property type="match status" value="1"/>
</dbReference>
<dbReference type="InterPro" id="IPR050122">
    <property type="entry name" value="RTK"/>
</dbReference>
<sequence length="117" mass="13608">MNIEEKLEKVPIKWLAIETMQNKVYSNKTDVWSFAILCYEIYADGGEPYPGWTNLQTRAKIVMHDYRMDMPKETPKAVSTLVGTCWLKDPEKRPDFGTIYKRLKELGKKDDSTMGKI</sequence>
<dbReference type="GO" id="GO:0005524">
    <property type="term" value="F:ATP binding"/>
    <property type="evidence" value="ECO:0007669"/>
    <property type="project" value="InterPro"/>
</dbReference>
<dbReference type="InterPro" id="IPR011009">
    <property type="entry name" value="Kinase-like_dom_sf"/>
</dbReference>
<dbReference type="InterPro" id="IPR020635">
    <property type="entry name" value="Tyr_kinase_cat_dom"/>
</dbReference>
<dbReference type="PROSITE" id="PS50011">
    <property type="entry name" value="PROTEIN_KINASE_DOM"/>
    <property type="match status" value="1"/>
</dbReference>
<dbReference type="GO" id="GO:0004714">
    <property type="term" value="F:transmembrane receptor protein tyrosine kinase activity"/>
    <property type="evidence" value="ECO:0007669"/>
    <property type="project" value="TreeGrafter"/>
</dbReference>
<reference evidence="3" key="1">
    <citation type="submission" date="2022-11" db="UniProtKB">
        <authorList>
            <consortium name="WormBaseParasite"/>
        </authorList>
    </citation>
    <scope>IDENTIFICATION</scope>
</reference>
<proteinExistence type="predicted"/>
<accession>A0A914XYJ1</accession>
<dbReference type="PRINTS" id="PR00109">
    <property type="entry name" value="TYRKINASE"/>
</dbReference>
<dbReference type="SMART" id="SM00219">
    <property type="entry name" value="TyrKc"/>
    <property type="match status" value="1"/>
</dbReference>
<dbReference type="WBParaSite" id="PSU_v2.g12025.t1">
    <property type="protein sequence ID" value="PSU_v2.g12025.t1"/>
    <property type="gene ID" value="PSU_v2.g12025"/>
</dbReference>
<organism evidence="2 3">
    <name type="scientific">Panagrolaimus superbus</name>
    <dbReference type="NCBI Taxonomy" id="310955"/>
    <lineage>
        <taxon>Eukaryota</taxon>
        <taxon>Metazoa</taxon>
        <taxon>Ecdysozoa</taxon>
        <taxon>Nematoda</taxon>
        <taxon>Chromadorea</taxon>
        <taxon>Rhabditida</taxon>
        <taxon>Tylenchina</taxon>
        <taxon>Panagrolaimomorpha</taxon>
        <taxon>Panagrolaimoidea</taxon>
        <taxon>Panagrolaimidae</taxon>
        <taxon>Panagrolaimus</taxon>
    </lineage>
</organism>
<evidence type="ECO:0000313" key="2">
    <source>
        <dbReference type="Proteomes" id="UP000887577"/>
    </source>
</evidence>
<keyword evidence="2" id="KW-1185">Reference proteome</keyword>
<dbReference type="PANTHER" id="PTHR24416">
    <property type="entry name" value="TYROSINE-PROTEIN KINASE RECEPTOR"/>
    <property type="match status" value="1"/>
</dbReference>
<dbReference type="InterPro" id="IPR000719">
    <property type="entry name" value="Prot_kinase_dom"/>
</dbReference>
<dbReference type="GO" id="GO:0043235">
    <property type="term" value="C:receptor complex"/>
    <property type="evidence" value="ECO:0007669"/>
    <property type="project" value="TreeGrafter"/>
</dbReference>